<organism evidence="6 7">
    <name type="scientific">Phyllostomus discolor</name>
    <name type="common">pale spear-nosed bat</name>
    <dbReference type="NCBI Taxonomy" id="89673"/>
    <lineage>
        <taxon>Eukaryota</taxon>
        <taxon>Metazoa</taxon>
        <taxon>Chordata</taxon>
        <taxon>Craniata</taxon>
        <taxon>Vertebrata</taxon>
        <taxon>Euteleostomi</taxon>
        <taxon>Mammalia</taxon>
        <taxon>Eutheria</taxon>
        <taxon>Laurasiatheria</taxon>
        <taxon>Chiroptera</taxon>
        <taxon>Yangochiroptera</taxon>
        <taxon>Phyllostomidae</taxon>
        <taxon>Phyllostominae</taxon>
        <taxon>Phyllostomus</taxon>
    </lineage>
</organism>
<dbReference type="InterPro" id="IPR015070">
    <property type="entry name" value="EF_hand_DJBP"/>
</dbReference>
<keyword evidence="3" id="KW-0106">Calcium</keyword>
<feature type="domain" description="DJBP EF-hand" evidence="5">
    <location>
        <begin position="14"/>
        <end position="68"/>
    </location>
</feature>
<reference evidence="6 7" key="1">
    <citation type="journal article" date="2020" name="Nature">
        <title>Six reference-quality genomes reveal evolution of bat adaptations.</title>
        <authorList>
            <person name="Jebb D."/>
            <person name="Huang Z."/>
            <person name="Pippel M."/>
            <person name="Hughes G.M."/>
            <person name="Lavrichenko K."/>
            <person name="Devanna P."/>
            <person name="Winkler S."/>
            <person name="Jermiin L.S."/>
            <person name="Skirmuntt E.C."/>
            <person name="Katzourakis A."/>
            <person name="Burkitt-Gray L."/>
            <person name="Ray D.A."/>
            <person name="Sullivan K.A.M."/>
            <person name="Roscito J.G."/>
            <person name="Kirilenko B.M."/>
            <person name="Davalos L.M."/>
            <person name="Corthals A.P."/>
            <person name="Power M.L."/>
            <person name="Jones G."/>
            <person name="Ransome R.D."/>
            <person name="Dechmann D.K.N."/>
            <person name="Locatelli A.G."/>
            <person name="Puechmaille S.J."/>
            <person name="Fedrigo O."/>
            <person name="Jarvis E.D."/>
            <person name="Hiller M."/>
            <person name="Vernes S.C."/>
            <person name="Myers E.W."/>
            <person name="Teeling E.C."/>
        </authorList>
    </citation>
    <scope>NUCLEOTIDE SEQUENCE [LARGE SCALE GENOMIC DNA]</scope>
    <source>
        <strain evidence="6">Bat1K_MPI-CBG_1</strain>
    </source>
</reference>
<evidence type="ECO:0000256" key="2">
    <source>
        <dbReference type="ARBA" id="ARBA00022737"/>
    </source>
</evidence>
<dbReference type="AlphaFoldDB" id="A0A834AWF5"/>
<evidence type="ECO:0000313" key="6">
    <source>
        <dbReference type="EMBL" id="KAF6118423.1"/>
    </source>
</evidence>
<dbReference type="SUPFAM" id="SSF47473">
    <property type="entry name" value="EF-hand"/>
    <property type="match status" value="1"/>
</dbReference>
<dbReference type="Pfam" id="PF08976">
    <property type="entry name" value="EF-hand_11"/>
    <property type="match status" value="1"/>
</dbReference>
<keyword evidence="2" id="KW-0677">Repeat</keyword>
<dbReference type="EMBL" id="JABVXQ010000003">
    <property type="protein sequence ID" value="KAF6118423.1"/>
    <property type="molecule type" value="Genomic_DNA"/>
</dbReference>
<gene>
    <name evidence="6" type="ORF">HJG60_004275</name>
</gene>
<accession>A0A834AWF5</accession>
<feature type="region of interest" description="Disordered" evidence="4">
    <location>
        <begin position="93"/>
        <end position="124"/>
    </location>
</feature>
<sequence length="124" mass="13482">MPRGPPPKSPKEMASPETLARLHKAVTAHYQAIAQDFENFDTSKVSTVSRDEFRAICTRYVQILTDEQGGANITPASRPLGRGLGQWAHLPKENETIRDAGGMSTRLPFPHASPSSGVMLTPAE</sequence>
<evidence type="ECO:0000313" key="7">
    <source>
        <dbReference type="Proteomes" id="UP000664940"/>
    </source>
</evidence>
<dbReference type="InterPro" id="IPR011992">
    <property type="entry name" value="EF-hand-dom_pair"/>
</dbReference>
<dbReference type="Proteomes" id="UP000664940">
    <property type="component" value="Unassembled WGS sequence"/>
</dbReference>
<evidence type="ECO:0000256" key="4">
    <source>
        <dbReference type="SAM" id="MobiDB-lite"/>
    </source>
</evidence>
<evidence type="ECO:0000259" key="5">
    <source>
        <dbReference type="Pfam" id="PF08976"/>
    </source>
</evidence>
<proteinExistence type="predicted"/>
<comment type="caution">
    <text evidence="6">The sequence shown here is derived from an EMBL/GenBank/DDBJ whole genome shotgun (WGS) entry which is preliminary data.</text>
</comment>
<name>A0A834AWF5_9CHIR</name>
<keyword evidence="1" id="KW-0597">Phosphoprotein</keyword>
<protein>
    <submittedName>
        <fullName evidence="6">EF-hand calcium binding domain 6</fullName>
    </submittedName>
</protein>
<evidence type="ECO:0000256" key="1">
    <source>
        <dbReference type="ARBA" id="ARBA00022553"/>
    </source>
</evidence>
<evidence type="ECO:0000256" key="3">
    <source>
        <dbReference type="ARBA" id="ARBA00022837"/>
    </source>
</evidence>
<dbReference type="Gene3D" id="1.10.238.10">
    <property type="entry name" value="EF-hand"/>
    <property type="match status" value="1"/>
</dbReference>